<organism evidence="9 10">
    <name type="scientific">Candidatus Borkfalkia excrementavium</name>
    <dbReference type="NCBI Taxonomy" id="2838505"/>
    <lineage>
        <taxon>Bacteria</taxon>
        <taxon>Bacillati</taxon>
        <taxon>Bacillota</taxon>
        <taxon>Clostridia</taxon>
        <taxon>Christensenellales</taxon>
        <taxon>Christensenellaceae</taxon>
        <taxon>Candidatus Borkfalkia</taxon>
    </lineage>
</organism>
<dbReference type="InterPro" id="IPR017900">
    <property type="entry name" value="4Fe4S_Fe_S_CS"/>
</dbReference>
<dbReference type="Pfam" id="PF13247">
    <property type="entry name" value="Fer4_11"/>
    <property type="match status" value="1"/>
</dbReference>
<evidence type="ECO:0000256" key="6">
    <source>
        <dbReference type="ARBA" id="ARBA00023004"/>
    </source>
</evidence>
<reference evidence="9" key="2">
    <citation type="submission" date="2021-04" db="EMBL/GenBank/DDBJ databases">
        <authorList>
            <person name="Gilroy R."/>
        </authorList>
    </citation>
    <scope>NUCLEOTIDE SEQUENCE</scope>
    <source>
        <strain evidence="9">CHK199-9574</strain>
    </source>
</reference>
<keyword evidence="4" id="KW-0677">Repeat</keyword>
<keyword evidence="2" id="KW-0004">4Fe-4S</keyword>
<dbReference type="PROSITE" id="PS51379">
    <property type="entry name" value="4FE4S_FER_2"/>
    <property type="match status" value="2"/>
</dbReference>
<feature type="domain" description="4Fe-4S ferredoxin-type" evidence="8">
    <location>
        <begin position="81"/>
        <end position="110"/>
    </location>
</feature>
<dbReference type="Proteomes" id="UP000824135">
    <property type="component" value="Unassembled WGS sequence"/>
</dbReference>
<dbReference type="PANTHER" id="PTHR43177:SF5">
    <property type="entry name" value="ANAEROBIC DIMETHYL SULFOXIDE REDUCTASE CHAIN B-RELATED"/>
    <property type="match status" value="1"/>
</dbReference>
<keyword evidence="5" id="KW-0249">Electron transport</keyword>
<gene>
    <name evidence="9" type="ORF">H9728_01800</name>
</gene>
<dbReference type="InterPro" id="IPR017896">
    <property type="entry name" value="4Fe4S_Fe-S-bd"/>
</dbReference>
<feature type="domain" description="4Fe-4S ferredoxin-type" evidence="8">
    <location>
        <begin position="2"/>
        <end position="31"/>
    </location>
</feature>
<dbReference type="EMBL" id="DXCO01000014">
    <property type="protein sequence ID" value="HIY77754.1"/>
    <property type="molecule type" value="Genomic_DNA"/>
</dbReference>
<dbReference type="AlphaFoldDB" id="A0A9D1Z7P5"/>
<evidence type="ECO:0000256" key="3">
    <source>
        <dbReference type="ARBA" id="ARBA00022723"/>
    </source>
</evidence>
<dbReference type="GO" id="GO:0046872">
    <property type="term" value="F:metal ion binding"/>
    <property type="evidence" value="ECO:0007669"/>
    <property type="project" value="UniProtKB-KW"/>
</dbReference>
<keyword evidence="7" id="KW-0411">Iron-sulfur</keyword>
<evidence type="ECO:0000256" key="7">
    <source>
        <dbReference type="ARBA" id="ARBA00023014"/>
    </source>
</evidence>
<reference evidence="9" key="1">
    <citation type="journal article" date="2021" name="PeerJ">
        <title>Extensive microbial diversity within the chicken gut microbiome revealed by metagenomics and culture.</title>
        <authorList>
            <person name="Gilroy R."/>
            <person name="Ravi A."/>
            <person name="Getino M."/>
            <person name="Pursley I."/>
            <person name="Horton D.L."/>
            <person name="Alikhan N.F."/>
            <person name="Baker D."/>
            <person name="Gharbi K."/>
            <person name="Hall N."/>
            <person name="Watson M."/>
            <person name="Adriaenssens E.M."/>
            <person name="Foster-Nyarko E."/>
            <person name="Jarju S."/>
            <person name="Secka A."/>
            <person name="Antonio M."/>
            <person name="Oren A."/>
            <person name="Chaudhuri R.R."/>
            <person name="La Ragione R."/>
            <person name="Hildebrand F."/>
            <person name="Pallen M.J."/>
        </authorList>
    </citation>
    <scope>NUCLEOTIDE SEQUENCE</scope>
    <source>
        <strain evidence="9">CHK199-9574</strain>
    </source>
</reference>
<proteinExistence type="predicted"/>
<protein>
    <submittedName>
        <fullName evidence="9">4Fe-4S binding protein</fullName>
    </submittedName>
</protein>
<dbReference type="PANTHER" id="PTHR43177">
    <property type="entry name" value="PROTEIN NRFC"/>
    <property type="match status" value="1"/>
</dbReference>
<keyword evidence="1" id="KW-0813">Transport</keyword>
<evidence type="ECO:0000313" key="9">
    <source>
        <dbReference type="EMBL" id="HIY77754.1"/>
    </source>
</evidence>
<sequence length="150" mass="16188">MKRIYVNEKWCLGCHLCEYECAFANSGMTDMVKALKGKAIHPKISVEDGGDIHFAVNCRHCTDAVCVKSCISGALSKGEDGVVRIDQNKCVGCFTCILVCPYGAIMPAPDGHAAQKCQLCTDNLCGEPNCVMHCPNRAIVFEERAEGGAQ</sequence>
<name>A0A9D1Z7P5_9FIRM</name>
<evidence type="ECO:0000256" key="2">
    <source>
        <dbReference type="ARBA" id="ARBA00022485"/>
    </source>
</evidence>
<evidence type="ECO:0000256" key="5">
    <source>
        <dbReference type="ARBA" id="ARBA00022982"/>
    </source>
</evidence>
<evidence type="ECO:0000259" key="8">
    <source>
        <dbReference type="PROSITE" id="PS51379"/>
    </source>
</evidence>
<keyword evidence="6" id="KW-0408">Iron</keyword>
<evidence type="ECO:0000256" key="1">
    <source>
        <dbReference type="ARBA" id="ARBA00022448"/>
    </source>
</evidence>
<dbReference type="SUPFAM" id="SSF54862">
    <property type="entry name" value="4Fe-4S ferredoxins"/>
    <property type="match status" value="1"/>
</dbReference>
<evidence type="ECO:0000313" key="10">
    <source>
        <dbReference type="Proteomes" id="UP000824135"/>
    </source>
</evidence>
<evidence type="ECO:0000256" key="4">
    <source>
        <dbReference type="ARBA" id="ARBA00022737"/>
    </source>
</evidence>
<dbReference type="InterPro" id="IPR050954">
    <property type="entry name" value="ET_IronSulfur_Cluster-Binding"/>
</dbReference>
<accession>A0A9D1Z7P5</accession>
<comment type="caution">
    <text evidence="9">The sequence shown here is derived from an EMBL/GenBank/DDBJ whole genome shotgun (WGS) entry which is preliminary data.</text>
</comment>
<dbReference type="GO" id="GO:0051539">
    <property type="term" value="F:4 iron, 4 sulfur cluster binding"/>
    <property type="evidence" value="ECO:0007669"/>
    <property type="project" value="UniProtKB-KW"/>
</dbReference>
<dbReference type="Gene3D" id="3.30.70.20">
    <property type="match status" value="2"/>
</dbReference>
<dbReference type="PROSITE" id="PS00198">
    <property type="entry name" value="4FE4S_FER_1"/>
    <property type="match status" value="1"/>
</dbReference>
<keyword evidence="3" id="KW-0479">Metal-binding</keyword>